<proteinExistence type="predicted"/>
<dbReference type="OrthoDB" id="880990at2"/>
<dbReference type="SUPFAM" id="SSF53474">
    <property type="entry name" value="alpha/beta-Hydrolases"/>
    <property type="match status" value="1"/>
</dbReference>
<gene>
    <name evidence="2" type="ORF">FLL46_14555</name>
</gene>
<keyword evidence="3" id="KW-1185">Reference proteome</keyword>
<comment type="caution">
    <text evidence="2">The sequence shown here is derived from an EMBL/GenBank/DDBJ whole genome shotgun (WGS) entry which is preliminary data.</text>
</comment>
<feature type="domain" description="Serine aminopeptidase S33" evidence="1">
    <location>
        <begin position="125"/>
        <end position="194"/>
    </location>
</feature>
<organism evidence="2 3">
    <name type="scientific">Aliikangiella coralliicola</name>
    <dbReference type="NCBI Taxonomy" id="2592383"/>
    <lineage>
        <taxon>Bacteria</taxon>
        <taxon>Pseudomonadati</taxon>
        <taxon>Pseudomonadota</taxon>
        <taxon>Gammaproteobacteria</taxon>
        <taxon>Oceanospirillales</taxon>
        <taxon>Pleioneaceae</taxon>
        <taxon>Aliikangiella</taxon>
    </lineage>
</organism>
<dbReference type="EMBL" id="VIKS01000009">
    <property type="protein sequence ID" value="TQV87024.1"/>
    <property type="molecule type" value="Genomic_DNA"/>
</dbReference>
<dbReference type="InterPro" id="IPR022742">
    <property type="entry name" value="Hydrolase_4"/>
</dbReference>
<dbReference type="AlphaFoldDB" id="A0A545UC34"/>
<accession>A0A545UC34</accession>
<dbReference type="RefSeq" id="WP_142894605.1">
    <property type="nucleotide sequence ID" value="NZ_ML660165.1"/>
</dbReference>
<evidence type="ECO:0000313" key="2">
    <source>
        <dbReference type="EMBL" id="TQV87024.1"/>
    </source>
</evidence>
<dbReference type="Pfam" id="PF12146">
    <property type="entry name" value="Hydrolase_4"/>
    <property type="match status" value="1"/>
</dbReference>
<evidence type="ECO:0000259" key="1">
    <source>
        <dbReference type="Pfam" id="PF12146"/>
    </source>
</evidence>
<sequence>MSIAKNVALSMIMFSSLMFSHQTLSKSELSSPILSESNPSNSELDQCNDIENEVRVSNICTKIETYKSKKITQSPILVITLHGDAPFGKPSYQYRFAQKIAKNSENVISVGMLRPGYTDDFNRTSDGKRGQSVGDNYDDKSVQQVADAIASLKARYESDKVFLIGHSGGAAIAAKLIALNPLLVNHAFIVSCPCDIKAWRADMYAKSQYDGFKGDLKISSPTDLVSKISNDSQISIYVGDKDEITKPYLSKKYMAELKKFNKKAMLKVIKGNHEILQHRQVIESVISATLNSSQENDSKTLSPNN</sequence>
<dbReference type="Gene3D" id="3.40.50.1820">
    <property type="entry name" value="alpha/beta hydrolase"/>
    <property type="match status" value="1"/>
</dbReference>
<evidence type="ECO:0000313" key="3">
    <source>
        <dbReference type="Proteomes" id="UP000315439"/>
    </source>
</evidence>
<name>A0A545UC34_9GAMM</name>
<dbReference type="InterPro" id="IPR029058">
    <property type="entry name" value="AB_hydrolase_fold"/>
</dbReference>
<dbReference type="Proteomes" id="UP000315439">
    <property type="component" value="Unassembled WGS sequence"/>
</dbReference>
<protein>
    <recommendedName>
        <fullName evidence="1">Serine aminopeptidase S33 domain-containing protein</fullName>
    </recommendedName>
</protein>
<reference evidence="2 3" key="1">
    <citation type="submission" date="2019-07" db="EMBL/GenBank/DDBJ databases">
        <title>Draft genome for Aliikangiella sp. M105.</title>
        <authorList>
            <person name="Wang G."/>
        </authorList>
    </citation>
    <scope>NUCLEOTIDE SEQUENCE [LARGE SCALE GENOMIC DNA]</scope>
    <source>
        <strain evidence="2 3">M105</strain>
    </source>
</reference>